<keyword evidence="1 3" id="KW-0853">WD repeat</keyword>
<dbReference type="VEuPathDB" id="FungiDB:FOZG_17744"/>
<dbReference type="VEuPathDB" id="FungiDB:FOC1_g10003484"/>
<dbReference type="VEuPathDB" id="FungiDB:FOMG_15616"/>
<dbReference type="VEuPathDB" id="FungiDB:HZS61_011685"/>
<dbReference type="VEuPathDB" id="FungiDB:FOIG_11628"/>
<dbReference type="SUPFAM" id="SSF52540">
    <property type="entry name" value="P-loop containing nucleoside triphosphate hydrolases"/>
    <property type="match status" value="1"/>
</dbReference>
<dbReference type="PROSITE" id="PS00678">
    <property type="entry name" value="WD_REPEATS_1"/>
    <property type="match status" value="2"/>
</dbReference>
<dbReference type="EMBL" id="MRCY01000250">
    <property type="protein sequence ID" value="RKK90937.1"/>
    <property type="molecule type" value="Genomic_DNA"/>
</dbReference>
<dbReference type="Pfam" id="PF00400">
    <property type="entry name" value="WD40"/>
    <property type="match status" value="3"/>
</dbReference>
<dbReference type="InterPro" id="IPR019775">
    <property type="entry name" value="WD40_repeat_CS"/>
</dbReference>
<dbReference type="Pfam" id="PF24883">
    <property type="entry name" value="NPHP3_N"/>
    <property type="match status" value="1"/>
</dbReference>
<dbReference type="PANTHER" id="PTHR46082:SF11">
    <property type="entry name" value="AAA+ ATPASE DOMAIN-CONTAINING PROTEIN-RELATED"/>
    <property type="match status" value="1"/>
</dbReference>
<dbReference type="PANTHER" id="PTHR46082">
    <property type="entry name" value="ATP/GTP-BINDING PROTEIN-RELATED"/>
    <property type="match status" value="1"/>
</dbReference>
<organism evidence="5 6">
    <name type="scientific">Fusarium oxysporum</name>
    <name type="common">Fusarium vascular wilt</name>
    <dbReference type="NCBI Taxonomy" id="5507"/>
    <lineage>
        <taxon>Eukaryota</taxon>
        <taxon>Fungi</taxon>
        <taxon>Dikarya</taxon>
        <taxon>Ascomycota</taxon>
        <taxon>Pezizomycotina</taxon>
        <taxon>Sordariomycetes</taxon>
        <taxon>Hypocreomycetidae</taxon>
        <taxon>Hypocreales</taxon>
        <taxon>Nectriaceae</taxon>
        <taxon>Fusarium</taxon>
        <taxon>Fusarium oxysporum species complex</taxon>
    </lineage>
</organism>
<dbReference type="InterPro" id="IPR053137">
    <property type="entry name" value="NLR-like"/>
</dbReference>
<evidence type="ECO:0000256" key="2">
    <source>
        <dbReference type="ARBA" id="ARBA00022737"/>
    </source>
</evidence>
<dbReference type="SMART" id="SM00320">
    <property type="entry name" value="WD40"/>
    <property type="match status" value="3"/>
</dbReference>
<evidence type="ECO:0000313" key="5">
    <source>
        <dbReference type="EMBL" id="RKK90937.1"/>
    </source>
</evidence>
<feature type="repeat" description="WD" evidence="3">
    <location>
        <begin position="994"/>
        <end position="1035"/>
    </location>
</feature>
<keyword evidence="2" id="KW-0677">Repeat</keyword>
<dbReference type="Gene3D" id="3.40.50.300">
    <property type="entry name" value="P-loop containing nucleotide triphosphate hydrolases"/>
    <property type="match status" value="1"/>
</dbReference>
<feature type="repeat" description="WD" evidence="3">
    <location>
        <begin position="1036"/>
        <end position="1076"/>
    </location>
</feature>
<dbReference type="VEuPathDB" id="FungiDB:FOXG_19913"/>
<dbReference type="CDD" id="cd00200">
    <property type="entry name" value="WD40"/>
    <property type="match status" value="1"/>
</dbReference>
<dbReference type="GO" id="GO:0009116">
    <property type="term" value="P:nucleoside metabolic process"/>
    <property type="evidence" value="ECO:0007669"/>
    <property type="project" value="InterPro"/>
</dbReference>
<evidence type="ECO:0000256" key="3">
    <source>
        <dbReference type="PROSITE-ProRule" id="PRU00221"/>
    </source>
</evidence>
<dbReference type="InterPro" id="IPR056884">
    <property type="entry name" value="NPHP3-like_N"/>
</dbReference>
<dbReference type="InterPro" id="IPR027417">
    <property type="entry name" value="P-loop_NTPase"/>
</dbReference>
<sequence length="1186" mass="131439">MKTRLESPDLYTIGWITALPIELAAATALLDEHHVAPEGFEQRPSDTNSYTWGRIGEHNVVIASLPAGVYGITSAATTASNLIHSLPHIRIGLLVGIGGGIARPDLDHDIRLGDVVSQPDGTTGGVVQYDFGKAKANGAWERKGSLDKPPLVLLSALGRLQAQHERAPFRVPELLQKMLEANPYMKRPKKAFTYQGAENDRLFESQHDHVGGSNCDKCDLAWEVKRDRRESTDPEIHYGVIASGNTLIKDAATRDSLLEDTGHQCFCVEMEAAGLMDRFPCLVIRGICDYADSHKNDRWQRYAAATAAAFAVELLEFVPARQLEATQQVVEAVQSLKQEVNSLSIPIQNVDYRTALNQLHVADGASRDSHAEEHNPTCLPGTRVELLKDICRWIDDPDSKTIFWLNGMAGTGKSTISRTVAYLRSKRGDLGASFFFKRGEMDRGNLSKFMSTLAHQLALSIPGVAFFIKKALDANPAIVGKSVKEQFEKLIQQPLSEAAATPITPSSVMMVIDALDECDQEADIRLLISIFSRAKTLHPHLRVFLTSRPELPIRLGFSEVQGSYEDLVLHDIPAQIVEHDIFVFLDDEFKKIRRDFNMTVGDERKLPSDWPGRPTVQSLAQMAVPLFIFAATVCRFVGDSRRRNPRTRLQTVLDQGRRSHGSQLEQTYTPILRSQIIELPKEEREEVINDFKVIVGSIVTLASPLSVTALSRLIDILPDIVDERLDALHSVLNIPLERTMPVRLLHLSFRDYLVNPENKETLEFWVDEKLAHRRLAKHCLRLMRGALRENICGLSFPGIRRSAVDDIKLEKCIPLELQYACMHWVHHHTKVDFEPTDSHEIYDFLTTHFLHWVEALSLMGRAGEGLDSIRSLVDWLGNRGDSSLLNFLADAVRFLQASFSVIDEAPLQIYSSALTFAPTRSIVRKTFKHRIPAWLIVWPQVEEDWDACLLTLEGHSDTALSAVFSHDSTKVASASSDKTVRIWNAQTGDCERVLEGHSSTAISVVFSHDSTKVASASLDKTVRIWNTETGDCKRVLEGHISSVDSVVFSHDSKKLASSGDMTVRIWSAETGKCEDVISLNGNVRVVSFTPCERGIVTNRGGVFALTGGSRSSVEPAMLLQSSDTPALASQDGIWVSTAGRDLLWLPSECRGGQVVVAGSTVVIGCQSGRLMFLGFSVADIAKTVQL</sequence>
<protein>
    <recommendedName>
        <fullName evidence="4">Nephrocystin 3-like N-terminal domain-containing protein</fullName>
    </recommendedName>
</protein>
<dbReference type="Gene3D" id="2.130.10.10">
    <property type="entry name" value="YVTN repeat-like/Quinoprotein amine dehydrogenase"/>
    <property type="match status" value="1"/>
</dbReference>
<dbReference type="InterPro" id="IPR015943">
    <property type="entry name" value="WD40/YVTN_repeat-like_dom_sf"/>
</dbReference>
<dbReference type="InterPro" id="IPR001680">
    <property type="entry name" value="WD40_rpt"/>
</dbReference>
<dbReference type="PROSITE" id="PS50082">
    <property type="entry name" value="WD_REPEATS_2"/>
    <property type="match status" value="3"/>
</dbReference>
<gene>
    <name evidence="5" type="ORF">BFJ68_g16337</name>
</gene>
<proteinExistence type="predicted"/>
<accession>A0A420PEH6</accession>
<dbReference type="VEuPathDB" id="FungiDB:FOC4_g10000312"/>
<evidence type="ECO:0000259" key="4">
    <source>
        <dbReference type="Pfam" id="PF24883"/>
    </source>
</evidence>
<dbReference type="Gene3D" id="3.40.50.1580">
    <property type="entry name" value="Nucleoside phosphorylase domain"/>
    <property type="match status" value="1"/>
</dbReference>
<dbReference type="InterPro" id="IPR036322">
    <property type="entry name" value="WD40_repeat_dom_sf"/>
</dbReference>
<dbReference type="VEuPathDB" id="FungiDB:FOC4_g10000035"/>
<name>A0A420PEH6_FUSOX</name>
<evidence type="ECO:0000313" key="6">
    <source>
        <dbReference type="Proteomes" id="UP000285860"/>
    </source>
</evidence>
<dbReference type="VEuPathDB" id="FungiDB:FOC4_g10000851"/>
<feature type="domain" description="Nephrocystin 3-like N-terminal" evidence="4">
    <location>
        <begin position="389"/>
        <end position="548"/>
    </location>
</feature>
<dbReference type="AlphaFoldDB" id="A0A420PEH6"/>
<dbReference type="SUPFAM" id="SSF50978">
    <property type="entry name" value="WD40 repeat-like"/>
    <property type="match status" value="1"/>
</dbReference>
<dbReference type="GO" id="GO:0003824">
    <property type="term" value="F:catalytic activity"/>
    <property type="evidence" value="ECO:0007669"/>
    <property type="project" value="InterPro"/>
</dbReference>
<evidence type="ECO:0000256" key="1">
    <source>
        <dbReference type="ARBA" id="ARBA00022574"/>
    </source>
</evidence>
<comment type="caution">
    <text evidence="5">The sequence shown here is derived from an EMBL/GenBank/DDBJ whole genome shotgun (WGS) entry which is preliminary data.</text>
</comment>
<reference evidence="5 6" key="1">
    <citation type="journal article" date="2018" name="Sci. Rep.">
        <title>Characterisation of pathogen-specific regions and novel effector candidates in Fusarium oxysporum f. sp. cepae.</title>
        <authorList>
            <person name="Armitage A.D."/>
            <person name="Taylor A."/>
            <person name="Sobczyk M.K."/>
            <person name="Baxter L."/>
            <person name="Greenfield B.P."/>
            <person name="Bates H.J."/>
            <person name="Wilson F."/>
            <person name="Jackson A.C."/>
            <person name="Ott S."/>
            <person name="Harrison R.J."/>
            <person name="Clarkson J.P."/>
        </authorList>
    </citation>
    <scope>NUCLEOTIDE SEQUENCE [LARGE SCALE GENOMIC DNA]</scope>
    <source>
        <strain evidence="5 6">Fo_A28</strain>
    </source>
</reference>
<dbReference type="InterPro" id="IPR035994">
    <property type="entry name" value="Nucleoside_phosphorylase_sf"/>
</dbReference>
<feature type="repeat" description="WD" evidence="3">
    <location>
        <begin position="952"/>
        <end position="993"/>
    </location>
</feature>
<dbReference type="SUPFAM" id="SSF53167">
    <property type="entry name" value="Purine and uridine phosphorylases"/>
    <property type="match status" value="1"/>
</dbReference>
<dbReference type="PROSITE" id="PS50294">
    <property type="entry name" value="WD_REPEATS_REGION"/>
    <property type="match status" value="3"/>
</dbReference>
<dbReference type="Proteomes" id="UP000285860">
    <property type="component" value="Unassembled WGS sequence"/>
</dbReference>